<accession>A0ABQ0A1Y8</accession>
<evidence type="ECO:0000313" key="2">
    <source>
        <dbReference type="EMBL" id="GAA6146411.1"/>
    </source>
</evidence>
<dbReference type="CDD" id="cd05269">
    <property type="entry name" value="TMR_SDR_a"/>
    <property type="match status" value="1"/>
</dbReference>
<comment type="caution">
    <text evidence="2">The sequence shown here is derived from an EMBL/GenBank/DDBJ whole genome shotgun (WGS) entry which is preliminary data.</text>
</comment>
<gene>
    <name evidence="2" type="ORF">NBRC116585_25290</name>
</gene>
<organism evidence="2 3">
    <name type="scientific">Thalassolituus maritimus</name>
    <dbReference type="NCBI Taxonomy" id="484498"/>
    <lineage>
        <taxon>Bacteria</taxon>
        <taxon>Pseudomonadati</taxon>
        <taxon>Pseudomonadota</taxon>
        <taxon>Gammaproteobacteria</taxon>
        <taxon>Oceanospirillales</taxon>
        <taxon>Oceanospirillaceae</taxon>
        <taxon>Thalassolituus</taxon>
    </lineage>
</organism>
<dbReference type="InterPro" id="IPR016040">
    <property type="entry name" value="NAD(P)-bd_dom"/>
</dbReference>
<dbReference type="SUPFAM" id="SSF51735">
    <property type="entry name" value="NAD(P)-binding Rossmann-fold domains"/>
    <property type="match status" value="1"/>
</dbReference>
<name>A0ABQ0A1Y8_9GAMM</name>
<evidence type="ECO:0000259" key="1">
    <source>
        <dbReference type="Pfam" id="PF13460"/>
    </source>
</evidence>
<sequence length="286" mass="29434">MIAITGASGQLGRLVIDSLLTSVPASELVALVRNPASVSDLKDKGVNVRQADYTQPDTLITALQGADKLLLISSSEVGQRLVQHQNVIEAAKETGVSLLAYTSILHADTSPLGLADEHKATEAALADSGIPHVVLRNGWYSENYTASVPAALQLNALYGSAADGLIASAARADYAAAAAKVMTLDDQAGKTYELAGDTAYTLAELAAEISKQTGKDIGYVNLPEADYAGALKNAGLPEPLAEMLAESDTGASKGGLYDGSKTLSSLTGRATTPMSDSVTAALEATQ</sequence>
<proteinExistence type="predicted"/>
<keyword evidence="3" id="KW-1185">Reference proteome</keyword>
<dbReference type="Pfam" id="PF13460">
    <property type="entry name" value="NAD_binding_10"/>
    <property type="match status" value="1"/>
</dbReference>
<dbReference type="Gene3D" id="3.40.50.720">
    <property type="entry name" value="NAD(P)-binding Rossmann-like Domain"/>
    <property type="match status" value="1"/>
</dbReference>
<dbReference type="Gene3D" id="3.90.25.10">
    <property type="entry name" value="UDP-galactose 4-epimerase, domain 1"/>
    <property type="match status" value="1"/>
</dbReference>
<dbReference type="PANTHER" id="PTHR47129:SF1">
    <property type="entry name" value="NMRA-LIKE DOMAIN-CONTAINING PROTEIN"/>
    <property type="match status" value="1"/>
</dbReference>
<protein>
    <submittedName>
        <fullName evidence="2">SDR family oxidoreductase</fullName>
    </submittedName>
</protein>
<dbReference type="InterPro" id="IPR052718">
    <property type="entry name" value="NmrA-type_oxidoreductase"/>
</dbReference>
<dbReference type="EMBL" id="BAABWH010000007">
    <property type="protein sequence ID" value="GAA6146411.1"/>
    <property type="molecule type" value="Genomic_DNA"/>
</dbReference>
<dbReference type="Proteomes" id="UP001481413">
    <property type="component" value="Unassembled WGS sequence"/>
</dbReference>
<dbReference type="RefSeq" id="WP_353295631.1">
    <property type="nucleotide sequence ID" value="NZ_BAABWH010000007.1"/>
</dbReference>
<dbReference type="PANTHER" id="PTHR47129">
    <property type="entry name" value="QUINONE OXIDOREDUCTASE 2"/>
    <property type="match status" value="1"/>
</dbReference>
<dbReference type="InterPro" id="IPR036291">
    <property type="entry name" value="NAD(P)-bd_dom_sf"/>
</dbReference>
<reference evidence="2 3" key="1">
    <citation type="submission" date="2024-04" db="EMBL/GenBank/DDBJ databases">
        <title>Draft genome sequence of Thalassolituus maritimus NBRC 116585.</title>
        <authorList>
            <person name="Miyakawa T."/>
            <person name="Kusuya Y."/>
            <person name="Miura T."/>
        </authorList>
    </citation>
    <scope>NUCLEOTIDE SEQUENCE [LARGE SCALE GENOMIC DNA]</scope>
    <source>
        <strain evidence="2 3">5NW40-0001</strain>
    </source>
</reference>
<feature type="domain" description="NAD(P)-binding" evidence="1">
    <location>
        <begin position="6"/>
        <end position="181"/>
    </location>
</feature>
<evidence type="ECO:0000313" key="3">
    <source>
        <dbReference type="Proteomes" id="UP001481413"/>
    </source>
</evidence>